<organism evidence="2 3">
    <name type="scientific">Actinomadura rubrisoli</name>
    <dbReference type="NCBI Taxonomy" id="2530368"/>
    <lineage>
        <taxon>Bacteria</taxon>
        <taxon>Bacillati</taxon>
        <taxon>Actinomycetota</taxon>
        <taxon>Actinomycetes</taxon>
        <taxon>Streptosporangiales</taxon>
        <taxon>Thermomonosporaceae</taxon>
        <taxon>Actinomadura</taxon>
    </lineage>
</organism>
<feature type="region of interest" description="Disordered" evidence="1">
    <location>
        <begin position="1"/>
        <end position="20"/>
    </location>
</feature>
<reference evidence="2 3" key="1">
    <citation type="submission" date="2019-03" db="EMBL/GenBank/DDBJ databases">
        <title>Draft genome sequences of novel Actinobacteria.</title>
        <authorList>
            <person name="Sahin N."/>
            <person name="Ay H."/>
            <person name="Saygin H."/>
        </authorList>
    </citation>
    <scope>NUCLEOTIDE SEQUENCE [LARGE SCALE GENOMIC DNA]</scope>
    <source>
        <strain evidence="2 3">H3C3</strain>
    </source>
</reference>
<evidence type="ECO:0000313" key="2">
    <source>
        <dbReference type="EMBL" id="TDD76485.1"/>
    </source>
</evidence>
<gene>
    <name evidence="2" type="ORF">E1298_30810</name>
</gene>
<comment type="caution">
    <text evidence="2">The sequence shown here is derived from an EMBL/GenBank/DDBJ whole genome shotgun (WGS) entry which is preliminary data.</text>
</comment>
<evidence type="ECO:0000256" key="1">
    <source>
        <dbReference type="SAM" id="MobiDB-lite"/>
    </source>
</evidence>
<feature type="non-terminal residue" evidence="2">
    <location>
        <position position="126"/>
    </location>
</feature>
<name>A0A4R5AVK4_9ACTN</name>
<keyword evidence="3" id="KW-1185">Reference proteome</keyword>
<proteinExistence type="predicted"/>
<feature type="compositionally biased region" description="Low complexity" evidence="1">
    <location>
        <begin position="68"/>
        <end position="77"/>
    </location>
</feature>
<evidence type="ECO:0000313" key="3">
    <source>
        <dbReference type="Proteomes" id="UP000294513"/>
    </source>
</evidence>
<dbReference type="AlphaFoldDB" id="A0A4R5AVK4"/>
<feature type="region of interest" description="Disordered" evidence="1">
    <location>
        <begin position="48"/>
        <end position="126"/>
    </location>
</feature>
<sequence>MCRQRPLSATPPTDEVGTGSGMLNAVQQCANAIGAAALGTAFFAKPDTAVSSTQANSSPHSPPPSTWPPSSWSASYPNTPNKHAADPQLRPVASLQITPARSPPGGRPSPHHRPRPPRSGRRQRPA</sequence>
<protein>
    <submittedName>
        <fullName evidence="2">Uncharacterized protein</fullName>
    </submittedName>
</protein>
<dbReference type="Proteomes" id="UP000294513">
    <property type="component" value="Unassembled WGS sequence"/>
</dbReference>
<feature type="compositionally biased region" description="Basic residues" evidence="1">
    <location>
        <begin position="109"/>
        <end position="126"/>
    </location>
</feature>
<dbReference type="EMBL" id="SMKU01000213">
    <property type="protein sequence ID" value="TDD76485.1"/>
    <property type="molecule type" value="Genomic_DNA"/>
</dbReference>
<accession>A0A4R5AVK4</accession>